<evidence type="ECO:0000313" key="6">
    <source>
        <dbReference type="EMBL" id="CAF0722813.1"/>
    </source>
</evidence>
<feature type="domain" description="Cytosol aminopeptidase" evidence="5">
    <location>
        <begin position="356"/>
        <end position="363"/>
    </location>
</feature>
<name>A0A813MM27_ADIRI</name>
<evidence type="ECO:0000313" key="8">
    <source>
        <dbReference type="Proteomes" id="UP000663828"/>
    </source>
</evidence>
<dbReference type="Gene3D" id="3.40.630.10">
    <property type="entry name" value="Zn peptidases"/>
    <property type="match status" value="1"/>
</dbReference>
<dbReference type="EMBL" id="CAJNOJ010000001">
    <property type="protein sequence ID" value="CAF0722813.1"/>
    <property type="molecule type" value="Genomic_DNA"/>
</dbReference>
<dbReference type="PANTHER" id="PTHR11963:SF48">
    <property type="entry name" value="DIPEPTIDASE B, ISOFORM A"/>
    <property type="match status" value="1"/>
</dbReference>
<protein>
    <recommendedName>
        <fullName evidence="5">Cytosol aminopeptidase domain-containing protein</fullName>
    </recommendedName>
</protein>
<evidence type="ECO:0000256" key="2">
    <source>
        <dbReference type="ARBA" id="ARBA00022438"/>
    </source>
</evidence>
<dbReference type="AlphaFoldDB" id="A0A813MM27"/>
<proteinExistence type="inferred from homology"/>
<sequence length="529" mass="57138">MAPIDLPTAVDVQLVKNLSSSLNDYDALVLVATDLNEITPYLDVAVTKHLQSFREVNSSFHDDITVSVHENVPGKRLVFSPTGPVNRDYDDVRRFSDAALAGVKKAIGIGAKAPLVASFGSTKYRQANLVTLLAALEATYVPLQVREEVPDKKTKVNKLGFFTGQASPDNEYDQRLIDYARAVEFGRAVGRDIGGADPERMAPPRVAEYVQELFGKSSGIKVNVIKDKKEFEKGYPLFAAVNRAASVVDRHHGRLIFLEYVGEGEINTTALFVGKGITFDTGGLDIKAGGHMAGMSYDKCGAANVTGFFKVLSELKPKQFKAIGVLAVARNNCGEEGYTGDEVITSRGGVRVRIGNTDAEGRMVMADPLCYIKELAVKEVNPHLFTMATLTGHVIRAYGSNYTATVDNGPARGAEISQKLQAAGDEVGDPFEISTVRREDYAFIADESETADVLQCNNLPSSGTSRGHQFPAAFLARVSGLDKHGLDSAQPLRYTHLDIAGSGGELPQSPTARPIPALCQMFIADRVLH</sequence>
<organism evidence="6 9">
    <name type="scientific">Adineta ricciae</name>
    <name type="common">Rotifer</name>
    <dbReference type="NCBI Taxonomy" id="249248"/>
    <lineage>
        <taxon>Eukaryota</taxon>
        <taxon>Metazoa</taxon>
        <taxon>Spiralia</taxon>
        <taxon>Gnathifera</taxon>
        <taxon>Rotifera</taxon>
        <taxon>Eurotatoria</taxon>
        <taxon>Bdelloidea</taxon>
        <taxon>Adinetida</taxon>
        <taxon>Adinetidae</taxon>
        <taxon>Adineta</taxon>
    </lineage>
</organism>
<dbReference type="Pfam" id="PF00883">
    <property type="entry name" value="Peptidase_M17"/>
    <property type="match status" value="1"/>
</dbReference>
<evidence type="ECO:0000259" key="5">
    <source>
        <dbReference type="PROSITE" id="PS00631"/>
    </source>
</evidence>
<dbReference type="Proteomes" id="UP000663828">
    <property type="component" value="Unassembled WGS sequence"/>
</dbReference>
<accession>A0A813MM27</accession>
<dbReference type="GO" id="GO:0006508">
    <property type="term" value="P:proteolysis"/>
    <property type="evidence" value="ECO:0007669"/>
    <property type="project" value="UniProtKB-KW"/>
</dbReference>
<dbReference type="GO" id="GO:0030145">
    <property type="term" value="F:manganese ion binding"/>
    <property type="evidence" value="ECO:0007669"/>
    <property type="project" value="InterPro"/>
</dbReference>
<comment type="similarity">
    <text evidence="1">Belongs to the peptidase M17 family.</text>
</comment>
<evidence type="ECO:0000313" key="9">
    <source>
        <dbReference type="Proteomes" id="UP000663852"/>
    </source>
</evidence>
<dbReference type="PRINTS" id="PR00481">
    <property type="entry name" value="LAMNOPPTDASE"/>
</dbReference>
<dbReference type="InterPro" id="IPR000819">
    <property type="entry name" value="Peptidase_M17_C"/>
</dbReference>
<dbReference type="PANTHER" id="PTHR11963">
    <property type="entry name" value="LEUCINE AMINOPEPTIDASE-RELATED"/>
    <property type="match status" value="1"/>
</dbReference>
<dbReference type="Proteomes" id="UP000663852">
    <property type="component" value="Unassembled WGS sequence"/>
</dbReference>
<keyword evidence="4" id="KW-0378">Hydrolase</keyword>
<dbReference type="GO" id="GO:0070006">
    <property type="term" value="F:metalloaminopeptidase activity"/>
    <property type="evidence" value="ECO:0007669"/>
    <property type="project" value="InterPro"/>
</dbReference>
<gene>
    <name evidence="6" type="ORF">EDS130_LOCUS425</name>
    <name evidence="7" type="ORF">XAT740_LOCUS12796</name>
</gene>
<dbReference type="GO" id="GO:0005737">
    <property type="term" value="C:cytoplasm"/>
    <property type="evidence" value="ECO:0007669"/>
    <property type="project" value="InterPro"/>
</dbReference>
<keyword evidence="3" id="KW-0645">Protease</keyword>
<evidence type="ECO:0000256" key="1">
    <source>
        <dbReference type="ARBA" id="ARBA00009528"/>
    </source>
</evidence>
<evidence type="ECO:0000313" key="7">
    <source>
        <dbReference type="EMBL" id="CAF0992970.1"/>
    </source>
</evidence>
<keyword evidence="8" id="KW-1185">Reference proteome</keyword>
<dbReference type="CDD" id="cd00433">
    <property type="entry name" value="Peptidase_M17"/>
    <property type="match status" value="1"/>
</dbReference>
<dbReference type="PROSITE" id="PS00631">
    <property type="entry name" value="CYTOSOL_AP"/>
    <property type="match status" value="1"/>
</dbReference>
<dbReference type="SUPFAM" id="SSF53187">
    <property type="entry name" value="Zn-dependent exopeptidases"/>
    <property type="match status" value="1"/>
</dbReference>
<keyword evidence="2" id="KW-0031">Aminopeptidase</keyword>
<evidence type="ECO:0000256" key="4">
    <source>
        <dbReference type="ARBA" id="ARBA00022801"/>
    </source>
</evidence>
<dbReference type="InterPro" id="IPR011356">
    <property type="entry name" value="Leucine_aapep/pepB"/>
</dbReference>
<evidence type="ECO:0000256" key="3">
    <source>
        <dbReference type="ARBA" id="ARBA00022670"/>
    </source>
</evidence>
<reference evidence="6" key="1">
    <citation type="submission" date="2021-02" db="EMBL/GenBank/DDBJ databases">
        <authorList>
            <person name="Nowell W R."/>
        </authorList>
    </citation>
    <scope>NUCLEOTIDE SEQUENCE</scope>
</reference>
<dbReference type="EMBL" id="CAJNOR010000729">
    <property type="protein sequence ID" value="CAF0992970.1"/>
    <property type="molecule type" value="Genomic_DNA"/>
</dbReference>
<dbReference type="OrthoDB" id="10041421at2759"/>
<comment type="caution">
    <text evidence="6">The sequence shown here is derived from an EMBL/GenBank/DDBJ whole genome shotgun (WGS) entry which is preliminary data.</text>
</comment>